<evidence type="ECO:0000313" key="3">
    <source>
        <dbReference type="Proteomes" id="UP000284006"/>
    </source>
</evidence>
<accession>A0A418XRS5</accession>
<feature type="transmembrane region" description="Helical" evidence="1">
    <location>
        <begin position="91"/>
        <end position="108"/>
    </location>
</feature>
<name>A0A418XRS5_9BURK</name>
<evidence type="ECO:0000313" key="2">
    <source>
        <dbReference type="EMBL" id="RJG15246.1"/>
    </source>
</evidence>
<organism evidence="2 3">
    <name type="scientific">Massilia cavernae</name>
    <dbReference type="NCBI Taxonomy" id="2320864"/>
    <lineage>
        <taxon>Bacteria</taxon>
        <taxon>Pseudomonadati</taxon>
        <taxon>Pseudomonadota</taxon>
        <taxon>Betaproteobacteria</taxon>
        <taxon>Burkholderiales</taxon>
        <taxon>Oxalobacteraceae</taxon>
        <taxon>Telluria group</taxon>
        <taxon>Massilia</taxon>
    </lineage>
</organism>
<dbReference type="Pfam" id="PF05437">
    <property type="entry name" value="AzlD"/>
    <property type="match status" value="1"/>
</dbReference>
<dbReference type="Proteomes" id="UP000284006">
    <property type="component" value="Unassembled WGS sequence"/>
</dbReference>
<keyword evidence="1" id="KW-0812">Transmembrane</keyword>
<dbReference type="AlphaFoldDB" id="A0A418XRS5"/>
<keyword evidence="1" id="KW-1133">Transmembrane helix</keyword>
<dbReference type="OrthoDB" id="5465192at2"/>
<keyword evidence="1" id="KW-0472">Membrane</keyword>
<feature type="transmembrane region" description="Helical" evidence="1">
    <location>
        <begin position="65"/>
        <end position="86"/>
    </location>
</feature>
<feature type="transmembrane region" description="Helical" evidence="1">
    <location>
        <begin position="6"/>
        <end position="28"/>
    </location>
</feature>
<gene>
    <name evidence="2" type="ORF">D3872_14050</name>
</gene>
<dbReference type="InterPro" id="IPR008407">
    <property type="entry name" value="Brnchd-chn_aa_trnsp_AzlD"/>
</dbReference>
<comment type="caution">
    <text evidence="2">The sequence shown here is derived from an EMBL/GenBank/DDBJ whole genome shotgun (WGS) entry which is preliminary data.</text>
</comment>
<feature type="transmembrane region" description="Helical" evidence="1">
    <location>
        <begin position="40"/>
        <end position="59"/>
    </location>
</feature>
<proteinExistence type="predicted"/>
<protein>
    <submittedName>
        <fullName evidence="2">AzlD domain-containing protein</fullName>
    </submittedName>
</protein>
<dbReference type="RefSeq" id="WP_119811360.1">
    <property type="nucleotide sequence ID" value="NZ_QYUP01000119.1"/>
</dbReference>
<sequence length="110" mass="12382">MSDLEIWITIIVMAVATAATRSTFWLVGHHINIPKRVQEMLRYAPSCALAAIIAPDLLLGTQGDLQLSFTNLRLVAGVAAVGYYLWRRSMLETIIFGMLFFTGLRLWLQQ</sequence>
<evidence type="ECO:0000256" key="1">
    <source>
        <dbReference type="SAM" id="Phobius"/>
    </source>
</evidence>
<keyword evidence="3" id="KW-1185">Reference proteome</keyword>
<dbReference type="EMBL" id="QYUP01000119">
    <property type="protein sequence ID" value="RJG15246.1"/>
    <property type="molecule type" value="Genomic_DNA"/>
</dbReference>
<reference evidence="2 3" key="1">
    <citation type="submission" date="2018-09" db="EMBL/GenBank/DDBJ databases">
        <authorList>
            <person name="Zhu H."/>
        </authorList>
    </citation>
    <scope>NUCLEOTIDE SEQUENCE [LARGE SCALE GENOMIC DNA]</scope>
    <source>
        <strain evidence="2 3">K1S02-61</strain>
    </source>
</reference>